<evidence type="ECO:0000313" key="2">
    <source>
        <dbReference type="EMBL" id="SBT69309.1"/>
    </source>
</evidence>
<accession>A0A1A9BK28</accession>
<reference evidence="3" key="1">
    <citation type="submission" date="2016-06" db="EMBL/GenBank/DDBJ databases">
        <authorList>
            <person name="Varghese N."/>
            <person name="Submissions Spin"/>
        </authorList>
    </citation>
    <scope>NUCLEOTIDE SEQUENCE [LARGE SCALE GENOMIC DNA]</scope>
    <source>
        <strain evidence="3">DSM 45794</strain>
    </source>
</reference>
<dbReference type="STRING" id="946078.GA0070622_6434"/>
<gene>
    <name evidence="2" type="ORF">GA0070622_6434</name>
</gene>
<feature type="region of interest" description="Disordered" evidence="1">
    <location>
        <begin position="131"/>
        <end position="155"/>
    </location>
</feature>
<name>A0A1A9BK28_9ACTN</name>
<protein>
    <submittedName>
        <fullName evidence="2">Uncharacterized protein</fullName>
    </submittedName>
</protein>
<evidence type="ECO:0000313" key="3">
    <source>
        <dbReference type="Proteomes" id="UP000199558"/>
    </source>
</evidence>
<sequence>MSDRPASEWHQPQRFYEALGRTMAALDVSRALEGATELRWWSADHTWKIEWREGPYPYEVAARLWQDASAAESTVALAVGGLIRLDPPTGSPNYTLMRVMNVPVLLRALEPTGADEIARRMRQQLVELVSAMQDRSPRPGPSPHQAKAAADPVSG</sequence>
<dbReference type="AlphaFoldDB" id="A0A1A9BK28"/>
<dbReference type="OrthoDB" id="3389906at2"/>
<evidence type="ECO:0000256" key="1">
    <source>
        <dbReference type="SAM" id="MobiDB-lite"/>
    </source>
</evidence>
<proteinExistence type="predicted"/>
<organism evidence="2 3">
    <name type="scientific">Micromonospora sediminicola</name>
    <dbReference type="NCBI Taxonomy" id="946078"/>
    <lineage>
        <taxon>Bacteria</taxon>
        <taxon>Bacillati</taxon>
        <taxon>Actinomycetota</taxon>
        <taxon>Actinomycetes</taxon>
        <taxon>Micromonosporales</taxon>
        <taxon>Micromonosporaceae</taxon>
        <taxon>Micromonospora</taxon>
    </lineage>
</organism>
<keyword evidence="3" id="KW-1185">Reference proteome</keyword>
<dbReference type="EMBL" id="FLRH01000005">
    <property type="protein sequence ID" value="SBT69309.1"/>
    <property type="molecule type" value="Genomic_DNA"/>
</dbReference>
<dbReference type="RefSeq" id="WP_141684660.1">
    <property type="nucleotide sequence ID" value="NZ_FLRH01000005.1"/>
</dbReference>
<dbReference type="Proteomes" id="UP000199558">
    <property type="component" value="Unassembled WGS sequence"/>
</dbReference>